<dbReference type="Gene3D" id="3.10.20.90">
    <property type="entry name" value="Phosphatidylinositol 3-kinase Catalytic Subunit, Chain A, domain 1"/>
    <property type="match status" value="1"/>
</dbReference>
<reference evidence="11 12" key="1">
    <citation type="journal article" date="2013" name="Proc. Natl. Acad. Sci. U.S.A.">
        <title>Fine-scale variation in meiotic recombination in Mimulus inferred from population shotgun sequencing.</title>
        <authorList>
            <person name="Hellsten U."/>
            <person name="Wright K.M."/>
            <person name="Jenkins J."/>
            <person name="Shu S."/>
            <person name="Yuan Y."/>
            <person name="Wessler S.R."/>
            <person name="Schmutz J."/>
            <person name="Willis J.H."/>
            <person name="Rokhsar D.S."/>
        </authorList>
    </citation>
    <scope>NUCLEOTIDE SEQUENCE [LARGE SCALE GENOMIC DNA]</scope>
    <source>
        <strain evidence="12">cv. DUN x IM62</strain>
    </source>
</reference>
<keyword evidence="7 8" id="KW-0927">Auxin signaling pathway</keyword>
<evidence type="ECO:0000256" key="7">
    <source>
        <dbReference type="ARBA" id="ARBA00023294"/>
    </source>
</evidence>
<evidence type="ECO:0000256" key="1">
    <source>
        <dbReference type="ARBA" id="ARBA00004123"/>
    </source>
</evidence>
<dbReference type="InterPro" id="IPR003311">
    <property type="entry name" value="AUX_IAA"/>
</dbReference>
<evidence type="ECO:0000313" key="11">
    <source>
        <dbReference type="EMBL" id="EYU46396.1"/>
    </source>
</evidence>
<dbReference type="EMBL" id="KI630171">
    <property type="protein sequence ID" value="EYU46396.1"/>
    <property type="molecule type" value="Genomic_DNA"/>
</dbReference>
<dbReference type="STRING" id="4155.A0A022S2B7"/>
<feature type="compositionally biased region" description="Basic residues" evidence="9">
    <location>
        <begin position="318"/>
        <end position="327"/>
    </location>
</feature>
<evidence type="ECO:0000256" key="4">
    <source>
        <dbReference type="ARBA" id="ARBA00023015"/>
    </source>
</evidence>
<protein>
    <recommendedName>
        <fullName evidence="8">Auxin-responsive protein</fullName>
    </recommendedName>
</protein>
<dbReference type="OrthoDB" id="773336at2759"/>
<name>A0A022S2B7_ERYGU</name>
<keyword evidence="4 8" id="KW-0805">Transcription regulation</keyword>
<dbReference type="KEGG" id="egt:105951766"/>
<dbReference type="eggNOG" id="ENOG502R053">
    <property type="taxonomic scope" value="Eukaryota"/>
</dbReference>
<dbReference type="GO" id="GO:0009734">
    <property type="term" value="P:auxin-activated signaling pathway"/>
    <property type="evidence" value="ECO:0007669"/>
    <property type="project" value="UniProtKB-UniRule"/>
</dbReference>
<evidence type="ECO:0000313" key="12">
    <source>
        <dbReference type="Proteomes" id="UP000030748"/>
    </source>
</evidence>
<evidence type="ECO:0000256" key="8">
    <source>
        <dbReference type="RuleBase" id="RU004549"/>
    </source>
</evidence>
<dbReference type="FunFam" id="3.10.20.90:FF:000078">
    <property type="entry name" value="Auxin-responsive protein"/>
    <property type="match status" value="1"/>
</dbReference>
<keyword evidence="12" id="KW-1185">Reference proteome</keyword>
<organism evidence="11 12">
    <name type="scientific">Erythranthe guttata</name>
    <name type="common">Yellow monkey flower</name>
    <name type="synonym">Mimulus guttatus</name>
    <dbReference type="NCBI Taxonomy" id="4155"/>
    <lineage>
        <taxon>Eukaryota</taxon>
        <taxon>Viridiplantae</taxon>
        <taxon>Streptophyta</taxon>
        <taxon>Embryophyta</taxon>
        <taxon>Tracheophyta</taxon>
        <taxon>Spermatophyta</taxon>
        <taxon>Magnoliopsida</taxon>
        <taxon>eudicotyledons</taxon>
        <taxon>Gunneridae</taxon>
        <taxon>Pentapetalae</taxon>
        <taxon>asterids</taxon>
        <taxon>lamiids</taxon>
        <taxon>Lamiales</taxon>
        <taxon>Phrymaceae</taxon>
        <taxon>Erythranthe</taxon>
    </lineage>
</organism>
<dbReference type="PANTHER" id="PTHR31734:SF261">
    <property type="entry name" value="AUXIN-RESPONSIVE PROTEIN IAA13"/>
    <property type="match status" value="1"/>
</dbReference>
<dbReference type="PhylomeDB" id="A0A022S2B7"/>
<dbReference type="InterPro" id="IPR053793">
    <property type="entry name" value="PB1-like"/>
</dbReference>
<dbReference type="GO" id="GO:0005634">
    <property type="term" value="C:nucleus"/>
    <property type="evidence" value="ECO:0007669"/>
    <property type="project" value="UniProtKB-SubCell"/>
</dbReference>
<dbReference type="OMA" id="EDMFCRS"/>
<comment type="subcellular location">
    <subcellularLocation>
        <location evidence="1 8">Nucleus</location>
    </subcellularLocation>
</comment>
<comment type="subunit">
    <text evidence="8">Homodimers and heterodimers.</text>
</comment>
<comment type="similarity">
    <text evidence="2 8">Belongs to the Aux/IAA family.</text>
</comment>
<evidence type="ECO:0000256" key="3">
    <source>
        <dbReference type="ARBA" id="ARBA00022491"/>
    </source>
</evidence>
<dbReference type="Pfam" id="PF02309">
    <property type="entry name" value="AUX_IAA"/>
    <property type="match status" value="1"/>
</dbReference>
<sequence length="327" mass="35389">MLSDNPRPGGALISGRPMSILSREEENDDNYMVISSEESSSYPDSELELGLALSLGGGGKGKSKPPAAAAEAAAGGVYWERYARILTAEDFRSVVSTKAPSSSSSSSSSTVTKANNNSTNGCCGTKRTAESPTSPPGRSPISQVVGWPPVRTYRMNSLANAKSPITEDFFSATDKCKSNNVITSLDNKTNNGGIVTDNSTANEKVFVKKSLFVKVNMDGIPIGRKVDLNAHSCYQTLARSLDEMFRPSVSLLAKRSSVEETLRLLDGLSEFVLTYEDKDGDWMLVGDVPWQLFLISVRRLRIMKKTEANGLGPGSHEKNRRQLTVHI</sequence>
<feature type="region of interest" description="Disordered" evidence="9">
    <location>
        <begin position="308"/>
        <end position="327"/>
    </location>
</feature>
<feature type="region of interest" description="Disordered" evidence="9">
    <location>
        <begin position="1"/>
        <end position="29"/>
    </location>
</feature>
<feature type="domain" description="PB1" evidence="10">
    <location>
        <begin position="210"/>
        <end position="305"/>
    </location>
</feature>
<comment type="function">
    <text evidence="8">Aux/IAA proteins are short-lived transcriptional factors that function as repressors of early auxin response genes at low auxin concentrations.</text>
</comment>
<dbReference type="GO" id="GO:0006355">
    <property type="term" value="P:regulation of DNA-templated transcription"/>
    <property type="evidence" value="ECO:0007669"/>
    <property type="project" value="InterPro"/>
</dbReference>
<keyword evidence="5 8" id="KW-0804">Transcription</keyword>
<dbReference type="SUPFAM" id="SSF54277">
    <property type="entry name" value="CAD &amp; PB1 domains"/>
    <property type="match status" value="1"/>
</dbReference>
<dbReference type="PROSITE" id="PS51745">
    <property type="entry name" value="PB1"/>
    <property type="match status" value="1"/>
</dbReference>
<evidence type="ECO:0000259" key="10">
    <source>
        <dbReference type="PROSITE" id="PS51745"/>
    </source>
</evidence>
<dbReference type="AlphaFoldDB" id="A0A022S2B7"/>
<gene>
    <name evidence="11" type="ORF">MIMGU_mgv1a009938mg</name>
</gene>
<keyword evidence="6 8" id="KW-0539">Nucleus</keyword>
<dbReference type="Proteomes" id="UP000030748">
    <property type="component" value="Unassembled WGS sequence"/>
</dbReference>
<feature type="region of interest" description="Disordered" evidence="9">
    <location>
        <begin position="97"/>
        <end position="145"/>
    </location>
</feature>
<dbReference type="InterPro" id="IPR033389">
    <property type="entry name" value="AUX/IAA_dom"/>
</dbReference>
<feature type="compositionally biased region" description="Low complexity" evidence="9">
    <location>
        <begin position="97"/>
        <end position="120"/>
    </location>
</feature>
<evidence type="ECO:0000256" key="6">
    <source>
        <dbReference type="ARBA" id="ARBA00023242"/>
    </source>
</evidence>
<evidence type="ECO:0000256" key="9">
    <source>
        <dbReference type="SAM" id="MobiDB-lite"/>
    </source>
</evidence>
<evidence type="ECO:0000256" key="2">
    <source>
        <dbReference type="ARBA" id="ARBA00006728"/>
    </source>
</evidence>
<dbReference type="PANTHER" id="PTHR31734">
    <property type="entry name" value="AUXIN-RESPONSIVE PROTEIN IAA17"/>
    <property type="match status" value="1"/>
</dbReference>
<keyword evidence="3 8" id="KW-0678">Repressor</keyword>
<proteinExistence type="inferred from homology"/>
<evidence type="ECO:0000256" key="5">
    <source>
        <dbReference type="ARBA" id="ARBA00023163"/>
    </source>
</evidence>
<accession>A0A022S2B7</accession>